<dbReference type="EMBL" id="JARH01000261">
    <property type="protein sequence ID" value="EXF83156.1"/>
    <property type="molecule type" value="Genomic_DNA"/>
</dbReference>
<dbReference type="SMART" id="SM00320">
    <property type="entry name" value="WD40"/>
    <property type="match status" value="4"/>
</dbReference>
<dbReference type="Gene3D" id="2.130.10.10">
    <property type="entry name" value="YVTN repeat-like/Quinoprotein amine dehydrogenase"/>
    <property type="match status" value="1"/>
</dbReference>
<dbReference type="InterPro" id="IPR015943">
    <property type="entry name" value="WD40/YVTN_repeat-like_dom_sf"/>
</dbReference>
<proteinExistence type="inferred from homology"/>
<dbReference type="GO" id="GO:0034314">
    <property type="term" value="P:Arp2/3 complex-mediated actin nucleation"/>
    <property type="evidence" value="ECO:0007669"/>
    <property type="project" value="UniProtKB-UniRule"/>
</dbReference>
<dbReference type="PROSITE" id="PS50082">
    <property type="entry name" value="WD_REPEATS_2"/>
    <property type="match status" value="1"/>
</dbReference>
<evidence type="ECO:0000313" key="10">
    <source>
        <dbReference type="Proteomes" id="UP000020467"/>
    </source>
</evidence>
<dbReference type="SUPFAM" id="SSF50978">
    <property type="entry name" value="WD40 repeat-like"/>
    <property type="match status" value="1"/>
</dbReference>
<keyword evidence="6 7" id="KW-0206">Cytoskeleton</keyword>
<comment type="function">
    <text evidence="7">Functions as component of the Arp2/3 complex which is involved in regulation of actin polymerization and together with an activating nucleation-promoting factor (NPF) mediates the formation of branched actin networks.</text>
</comment>
<dbReference type="Proteomes" id="UP000020467">
    <property type="component" value="Unassembled WGS sequence"/>
</dbReference>
<comment type="similarity">
    <text evidence="1 7">Belongs to the WD repeat ARPC1 family.</text>
</comment>
<evidence type="ECO:0000313" key="9">
    <source>
        <dbReference type="EMBL" id="EXF83156.1"/>
    </source>
</evidence>
<dbReference type="OrthoDB" id="406844at2759"/>
<protein>
    <recommendedName>
        <fullName evidence="7">Actin-related protein 2/3 complex subunit</fullName>
    </recommendedName>
</protein>
<evidence type="ECO:0000256" key="5">
    <source>
        <dbReference type="ARBA" id="ARBA00023203"/>
    </source>
</evidence>
<evidence type="ECO:0000256" key="7">
    <source>
        <dbReference type="PIRNR" id="PIRNR038093"/>
    </source>
</evidence>
<dbReference type="HOGENOM" id="CLU_034396_1_1_1"/>
<dbReference type="PANTHER" id="PTHR10709">
    <property type="entry name" value="ACTIN-RELATED PROTEIN 2/3 COMPLEX SUBUNIT 1"/>
    <property type="match status" value="1"/>
</dbReference>
<evidence type="ECO:0000256" key="8">
    <source>
        <dbReference type="PROSITE-ProRule" id="PRU00221"/>
    </source>
</evidence>
<dbReference type="PANTHER" id="PTHR10709:SF2">
    <property type="entry name" value="ACTIN-RELATED PROTEIN 2_3 COMPLEX SUBUNIT"/>
    <property type="match status" value="1"/>
</dbReference>
<reference evidence="9 10" key="1">
    <citation type="submission" date="2014-02" db="EMBL/GenBank/DDBJ databases">
        <title>The genome sequence of Colletotrichum fioriniae PJ7.</title>
        <authorList>
            <person name="Baroncelli R."/>
            <person name="Thon M.R."/>
        </authorList>
    </citation>
    <scope>NUCLEOTIDE SEQUENCE [LARGE SCALE GENOMIC DNA]</scope>
    <source>
        <strain evidence="9 10">PJ7</strain>
    </source>
</reference>
<comment type="subcellular location">
    <subcellularLocation>
        <location evidence="7">Cytoplasm</location>
        <location evidence="7">Cytoskeleton</location>
        <location evidence="7">Actin patch</location>
    </subcellularLocation>
</comment>
<accession>A0A010RRP5</accession>
<keyword evidence="4" id="KW-0677">Repeat</keyword>
<dbReference type="PROSITE" id="PS50294">
    <property type="entry name" value="WD_REPEATS_REGION"/>
    <property type="match status" value="1"/>
</dbReference>
<evidence type="ECO:0000256" key="6">
    <source>
        <dbReference type="ARBA" id="ARBA00023212"/>
    </source>
</evidence>
<evidence type="ECO:0000256" key="1">
    <source>
        <dbReference type="ARBA" id="ARBA00006260"/>
    </source>
</evidence>
<name>A0A010RRP5_9PEZI</name>
<keyword evidence="10" id="KW-1185">Reference proteome</keyword>
<dbReference type="eggNOG" id="KOG1523">
    <property type="taxonomic scope" value="Eukaryota"/>
</dbReference>
<dbReference type="Pfam" id="PF00400">
    <property type="entry name" value="WD40"/>
    <property type="match status" value="2"/>
</dbReference>
<evidence type="ECO:0000256" key="2">
    <source>
        <dbReference type="ARBA" id="ARBA00022490"/>
    </source>
</evidence>
<dbReference type="FunFam" id="2.130.10.10:FF:000220">
    <property type="entry name" value="Actin-related protein 2/3 complex subunit"/>
    <property type="match status" value="1"/>
</dbReference>
<dbReference type="KEGG" id="cfj:CFIO01_01382"/>
<gene>
    <name evidence="9" type="ORF">CFIO01_01382</name>
</gene>
<dbReference type="InterPro" id="IPR036322">
    <property type="entry name" value="WD40_repeat_dom_sf"/>
</dbReference>
<comment type="caution">
    <text evidence="9">The sequence shown here is derived from an EMBL/GenBank/DDBJ whole genome shotgun (WGS) entry which is preliminary data.</text>
</comment>
<keyword evidence="2 7" id="KW-0963">Cytoplasm</keyword>
<dbReference type="GO" id="GO:0005885">
    <property type="term" value="C:Arp2/3 protein complex"/>
    <property type="evidence" value="ECO:0007669"/>
    <property type="project" value="UniProtKB-UniRule"/>
</dbReference>
<dbReference type="PIRSF" id="PIRSF038093">
    <property type="entry name" value="ARP2/3_su1"/>
    <property type="match status" value="1"/>
</dbReference>
<dbReference type="AlphaFoldDB" id="A0A010RRP5"/>
<dbReference type="InterPro" id="IPR017383">
    <property type="entry name" value="ARPC1"/>
</dbReference>
<keyword evidence="5 7" id="KW-0009">Actin-binding</keyword>
<keyword evidence="3 8" id="KW-0853">WD repeat</keyword>
<dbReference type="InterPro" id="IPR001680">
    <property type="entry name" value="WD40_rpt"/>
</dbReference>
<dbReference type="STRING" id="1445577.A0A010RRP5"/>
<feature type="repeat" description="WD" evidence="8">
    <location>
        <begin position="50"/>
        <end position="82"/>
    </location>
</feature>
<dbReference type="GO" id="GO:0051015">
    <property type="term" value="F:actin filament binding"/>
    <property type="evidence" value="ECO:0007669"/>
    <property type="project" value="TreeGrafter"/>
</dbReference>
<sequence length="381" mass="41789">MAAPQVHHLFHAPIADHSFSADRQTLAIARDSTIELYGPTGNSFKLKDELKGHDKTVTSVDIAPNSGRIVSCSQDRNALVWEPSPTGYKPTLVLLRISRAATFVRWSPSETKFAVGSGDRVIAVCYFEEENDWWVSKHLKKPIRSTITSVAWHPNSVLLAAGSTDAHARVLSSFIKGVDARPEPTAWGERLPFNTVCGEYLNNSAGWVHSVSFSPSGNALAFAAHDSSITVVYPSAPEQPPRAVVTITTQLLPFMSLLWSSEDEIIAAGYDCEAFRFKGDEGGWGLAGTLESKGRPGLSDAREESALNMFRQMDLKGKATDDTKLKTVHQNTVTTLRSYEESGGNLTKFTCKFSDPFVHQFRVLTRDEASGVDGRIVIWST</sequence>
<dbReference type="GO" id="GO:0030479">
    <property type="term" value="C:actin cortical patch"/>
    <property type="evidence" value="ECO:0007669"/>
    <property type="project" value="UniProtKB-SubCell"/>
</dbReference>
<evidence type="ECO:0000256" key="4">
    <source>
        <dbReference type="ARBA" id="ARBA00022737"/>
    </source>
</evidence>
<organism evidence="9 10">
    <name type="scientific">Colletotrichum fioriniae PJ7</name>
    <dbReference type="NCBI Taxonomy" id="1445577"/>
    <lineage>
        <taxon>Eukaryota</taxon>
        <taxon>Fungi</taxon>
        <taxon>Dikarya</taxon>
        <taxon>Ascomycota</taxon>
        <taxon>Pezizomycotina</taxon>
        <taxon>Sordariomycetes</taxon>
        <taxon>Hypocreomycetidae</taxon>
        <taxon>Glomerellales</taxon>
        <taxon>Glomerellaceae</taxon>
        <taxon>Colletotrichum</taxon>
        <taxon>Colletotrichum acutatum species complex</taxon>
    </lineage>
</organism>
<evidence type="ECO:0000256" key="3">
    <source>
        <dbReference type="ARBA" id="ARBA00022574"/>
    </source>
</evidence>